<protein>
    <recommendedName>
        <fullName evidence="3">Ricin B lectin domain-containing protein</fullName>
    </recommendedName>
</protein>
<keyword evidence="2" id="KW-1185">Reference proteome</keyword>
<evidence type="ECO:0000313" key="1">
    <source>
        <dbReference type="EMBL" id="EQB59797.1"/>
    </source>
</evidence>
<organism evidence="1 2">
    <name type="scientific">Vairimorpha apis BRL 01</name>
    <dbReference type="NCBI Taxonomy" id="1037528"/>
    <lineage>
        <taxon>Eukaryota</taxon>
        <taxon>Fungi</taxon>
        <taxon>Fungi incertae sedis</taxon>
        <taxon>Microsporidia</taxon>
        <taxon>Nosematidae</taxon>
        <taxon>Vairimorpha</taxon>
    </lineage>
</organism>
<proteinExistence type="predicted"/>
<dbReference type="AlphaFoldDB" id="T0KWD0"/>
<dbReference type="Gene3D" id="2.80.10.50">
    <property type="match status" value="1"/>
</dbReference>
<dbReference type="HOGENOM" id="CLU_1283585_0_0_1"/>
<dbReference type="EMBL" id="KE647363">
    <property type="protein sequence ID" value="EQB59797.1"/>
    <property type="molecule type" value="Genomic_DNA"/>
</dbReference>
<gene>
    <name evidence="1" type="ORF">NAPIS_ORF02625</name>
</gene>
<sequence length="215" mass="22875">MHHIAREEEGIYYENTTGTHWNGGVGLYGGHISGDGNATGFNGVGYGRFGDSINGSGDGPYGGGFGSFEGISNGNGLGGHLGGPCAYAVGITPVTGSTAASSTNWNFELRADGEVIIHNPSDTTIWTISGSGSIVLAEIHGGINQSFVFKEVSPDKYQITTNDGLCVEYIPKENRLKCKFCHTYPFQMWTIIDDVYRADCSTGESNPFMIRPQTG</sequence>
<evidence type="ECO:0000313" key="2">
    <source>
        <dbReference type="Proteomes" id="UP000053780"/>
    </source>
</evidence>
<dbReference type="Proteomes" id="UP000053780">
    <property type="component" value="Unassembled WGS sequence"/>
</dbReference>
<dbReference type="VEuPathDB" id="MicrosporidiaDB:NAPIS_ORF02625"/>
<dbReference type="SUPFAM" id="SSF50370">
    <property type="entry name" value="Ricin B-like lectins"/>
    <property type="match status" value="1"/>
</dbReference>
<dbReference type="InterPro" id="IPR035992">
    <property type="entry name" value="Ricin_B-like_lectins"/>
</dbReference>
<reference evidence="1 2" key="1">
    <citation type="journal article" date="2013" name="BMC Genomics">
        <title>Genome sequencing and comparative genomics of honey bee microsporidia, Nosema apis reveal novel insights into host-parasite interactions.</title>
        <authorList>
            <person name="Chen Yp."/>
            <person name="Pettis J.S."/>
            <person name="Zhao Y."/>
            <person name="Liu X."/>
            <person name="Tallon L.J."/>
            <person name="Sadzewicz L.D."/>
            <person name="Li R."/>
            <person name="Zheng H."/>
            <person name="Huang S."/>
            <person name="Zhang X."/>
            <person name="Hamilton M.C."/>
            <person name="Pernal S.F."/>
            <person name="Melathopoulos A.P."/>
            <person name="Yan X."/>
            <person name="Evans J.D."/>
        </authorList>
    </citation>
    <scope>NUCLEOTIDE SEQUENCE [LARGE SCALE GENOMIC DNA]</scope>
    <source>
        <strain evidence="1 2">BRL 01</strain>
    </source>
</reference>
<dbReference type="CDD" id="cd00161">
    <property type="entry name" value="beta-trefoil_Ricin-like"/>
    <property type="match status" value="1"/>
</dbReference>
<evidence type="ECO:0008006" key="3">
    <source>
        <dbReference type="Google" id="ProtNLM"/>
    </source>
</evidence>
<name>T0KWD0_9MICR</name>
<accession>T0KWD0</accession>